<evidence type="ECO:0000313" key="1">
    <source>
        <dbReference type="EMBL" id="KAJ8927423.1"/>
    </source>
</evidence>
<sequence length="70" mass="7676">MYVTVDNGIWELAFTVVLDHTEASIVRENAVQLLANLAGHIAPLCSDKLSTSNVLPALKKVKLNIGHMYK</sequence>
<gene>
    <name evidence="1" type="ORF">NQ314_020093</name>
</gene>
<accession>A0AAV8WM41</accession>
<keyword evidence="2" id="KW-1185">Reference proteome</keyword>
<dbReference type="Proteomes" id="UP001162156">
    <property type="component" value="Unassembled WGS sequence"/>
</dbReference>
<reference evidence="1" key="1">
    <citation type="journal article" date="2023" name="Insect Mol. Biol.">
        <title>Genome sequencing provides insights into the evolution of gene families encoding plant cell wall-degrading enzymes in longhorned beetles.</title>
        <authorList>
            <person name="Shin N.R."/>
            <person name="Okamura Y."/>
            <person name="Kirsch R."/>
            <person name="Pauchet Y."/>
        </authorList>
    </citation>
    <scope>NUCLEOTIDE SEQUENCE</scope>
    <source>
        <strain evidence="1">RBIC_L_NR</strain>
    </source>
</reference>
<proteinExistence type="predicted"/>
<protein>
    <submittedName>
        <fullName evidence="1">Uncharacterized protein</fullName>
    </submittedName>
</protein>
<comment type="caution">
    <text evidence="1">The sequence shown here is derived from an EMBL/GenBank/DDBJ whole genome shotgun (WGS) entry which is preliminary data.</text>
</comment>
<organism evidence="1 2">
    <name type="scientific">Rhamnusium bicolor</name>
    <dbReference type="NCBI Taxonomy" id="1586634"/>
    <lineage>
        <taxon>Eukaryota</taxon>
        <taxon>Metazoa</taxon>
        <taxon>Ecdysozoa</taxon>
        <taxon>Arthropoda</taxon>
        <taxon>Hexapoda</taxon>
        <taxon>Insecta</taxon>
        <taxon>Pterygota</taxon>
        <taxon>Neoptera</taxon>
        <taxon>Endopterygota</taxon>
        <taxon>Coleoptera</taxon>
        <taxon>Polyphaga</taxon>
        <taxon>Cucujiformia</taxon>
        <taxon>Chrysomeloidea</taxon>
        <taxon>Cerambycidae</taxon>
        <taxon>Lepturinae</taxon>
        <taxon>Rhagiini</taxon>
        <taxon>Rhamnusium</taxon>
    </lineage>
</organism>
<dbReference type="EMBL" id="JANEYF010005661">
    <property type="protein sequence ID" value="KAJ8927423.1"/>
    <property type="molecule type" value="Genomic_DNA"/>
</dbReference>
<dbReference type="AlphaFoldDB" id="A0AAV8WM41"/>
<evidence type="ECO:0000313" key="2">
    <source>
        <dbReference type="Proteomes" id="UP001162156"/>
    </source>
</evidence>
<name>A0AAV8WM41_9CUCU</name>